<evidence type="ECO:0000313" key="2">
    <source>
        <dbReference type="Proteomes" id="UP000494165"/>
    </source>
</evidence>
<gene>
    <name evidence="1" type="ORF">CLODIP_2_CD14493</name>
</gene>
<organism evidence="1 2">
    <name type="scientific">Cloeon dipterum</name>
    <dbReference type="NCBI Taxonomy" id="197152"/>
    <lineage>
        <taxon>Eukaryota</taxon>
        <taxon>Metazoa</taxon>
        <taxon>Ecdysozoa</taxon>
        <taxon>Arthropoda</taxon>
        <taxon>Hexapoda</taxon>
        <taxon>Insecta</taxon>
        <taxon>Pterygota</taxon>
        <taxon>Palaeoptera</taxon>
        <taxon>Ephemeroptera</taxon>
        <taxon>Pisciforma</taxon>
        <taxon>Baetidae</taxon>
        <taxon>Cloeon</taxon>
    </lineage>
</organism>
<comment type="caution">
    <text evidence="1">The sequence shown here is derived from an EMBL/GenBank/DDBJ whole genome shotgun (WGS) entry which is preliminary data.</text>
</comment>
<protein>
    <submittedName>
        <fullName evidence="1">Uncharacterized protein</fullName>
    </submittedName>
</protein>
<accession>A0A8S1C7Z7</accession>
<sequence length="182" mass="20484">MERDTRLSYRIACTLYAEVLSSVTRAPQVLNRWIIQLRLFHVKSLHNIAQKGAHCTIEIYGVLMARFDKEDIRTEAVSLQMLKPALTDAFNCFGGKKSSLHCTFCQFRRFRTTGGFHTFIASSLLAKSAPQAFQNFLILYHAEKKDKNAPGGVENIRDIPVHVGTTDNGAKDFSDPGKADQY</sequence>
<evidence type="ECO:0000313" key="1">
    <source>
        <dbReference type="EMBL" id="CAB3364361.1"/>
    </source>
</evidence>
<name>A0A8S1C7Z7_9INSE</name>
<keyword evidence="2" id="KW-1185">Reference proteome</keyword>
<dbReference type="EMBL" id="CADEPI010000015">
    <property type="protein sequence ID" value="CAB3364361.1"/>
    <property type="molecule type" value="Genomic_DNA"/>
</dbReference>
<dbReference type="AlphaFoldDB" id="A0A8S1C7Z7"/>
<dbReference type="Proteomes" id="UP000494165">
    <property type="component" value="Unassembled WGS sequence"/>
</dbReference>
<proteinExistence type="predicted"/>
<reference evidence="1 2" key="1">
    <citation type="submission" date="2020-04" db="EMBL/GenBank/DDBJ databases">
        <authorList>
            <person name="Alioto T."/>
            <person name="Alioto T."/>
            <person name="Gomez Garrido J."/>
        </authorList>
    </citation>
    <scope>NUCLEOTIDE SEQUENCE [LARGE SCALE GENOMIC DNA]</scope>
</reference>